<accession>A0A1C6WVA4</accession>
<protein>
    <submittedName>
        <fullName evidence="2">CIR protein</fullName>
    </submittedName>
</protein>
<feature type="transmembrane region" description="Helical" evidence="1">
    <location>
        <begin position="243"/>
        <end position="265"/>
    </location>
</feature>
<sequence length="289" mass="33828">MDNLFETINQFDNNITVAMNNSRLTIDLNDRKDRYCTKEDGDGECFPYEAVVSSFFIKMLKYMNGDDLKYKKLAEYIILSLFYKLNQKKENEISNLNDFHNKYIKGNENHIDKINGAGSYNSYKNIINNKKYLNTIDIKEMSKFYVPLKSLCKLYTEYNKKKKNYTTCSQDAQDFAKHFEGLNQDSSITENISYREILSSLSIDYDDFKNKCAKNCSYCNDIPTLSEIKTPPSSLMGSKLTSVLLIFAAISISFGIAYKYSLFGFDKRRQRQYLRENLKKIKNKMNYYI</sequence>
<dbReference type="InterPro" id="IPR006477">
    <property type="entry name" value="Yir_bir_cir"/>
</dbReference>
<proteinExistence type="predicted"/>
<evidence type="ECO:0000256" key="1">
    <source>
        <dbReference type="SAM" id="Phobius"/>
    </source>
</evidence>
<name>A0A1C6WVA4_PLACU</name>
<reference evidence="2" key="1">
    <citation type="submission" date="2016-08" db="EMBL/GenBank/DDBJ databases">
        <authorList>
            <consortium name="Pathogen Informatics"/>
        </authorList>
    </citation>
    <scope>NUCLEOTIDE SEQUENCE</scope>
    <source>
        <strain evidence="2">AJ</strain>
    </source>
</reference>
<dbReference type="EMBL" id="FMIL01000435">
    <property type="protein sequence ID" value="SCL93622.1"/>
    <property type="molecule type" value="Genomic_DNA"/>
</dbReference>
<dbReference type="Proteomes" id="UP000507163">
    <property type="component" value="Unassembled WGS sequence"/>
</dbReference>
<dbReference type="AlphaFoldDB" id="A0A1C6WVA4"/>
<organism evidence="2">
    <name type="scientific">Plasmodium chabaudi chabaudi</name>
    <dbReference type="NCBI Taxonomy" id="31271"/>
    <lineage>
        <taxon>Eukaryota</taxon>
        <taxon>Sar</taxon>
        <taxon>Alveolata</taxon>
        <taxon>Apicomplexa</taxon>
        <taxon>Aconoidasida</taxon>
        <taxon>Haemosporida</taxon>
        <taxon>Plasmodiidae</taxon>
        <taxon>Plasmodium</taxon>
        <taxon>Plasmodium (Vinckeia)</taxon>
    </lineage>
</organism>
<gene>
    <name evidence="2" type="ORF">PCHAJ_000538400</name>
</gene>
<keyword evidence="1" id="KW-1133">Transmembrane helix</keyword>
<dbReference type="NCBIfam" id="TIGR01590">
    <property type="entry name" value="yir-bir-cir_Pla"/>
    <property type="match status" value="1"/>
</dbReference>
<evidence type="ECO:0000313" key="2">
    <source>
        <dbReference type="EMBL" id="SCL93622.1"/>
    </source>
</evidence>
<keyword evidence="1" id="KW-0812">Transmembrane</keyword>
<keyword evidence="1" id="KW-0472">Membrane</keyword>
<dbReference type="Pfam" id="PF06022">
    <property type="entry name" value="Cir_Bir_Yir"/>
    <property type="match status" value="1"/>
</dbReference>